<dbReference type="EMBL" id="CP002198">
    <property type="protein sequence ID" value="ADN12760.1"/>
    <property type="molecule type" value="Genomic_DNA"/>
</dbReference>
<feature type="chain" id="PRO_5003141222" description="PEP-CTERM protein-sorting domain-containing protein" evidence="1">
    <location>
        <begin position="31"/>
        <end position="216"/>
    </location>
</feature>
<dbReference type="HOGENOM" id="CLU_088529_0_0_3"/>
<evidence type="ECO:0008006" key="4">
    <source>
        <dbReference type="Google" id="ProtNLM"/>
    </source>
</evidence>
<dbReference type="KEGG" id="cyj:Cyan7822_0731"/>
<evidence type="ECO:0000313" key="2">
    <source>
        <dbReference type="EMBL" id="ADN12760.1"/>
    </source>
</evidence>
<feature type="signal peptide" evidence="1">
    <location>
        <begin position="1"/>
        <end position="30"/>
    </location>
</feature>
<keyword evidence="3" id="KW-1185">Reference proteome</keyword>
<dbReference type="NCBIfam" id="TIGR04155">
    <property type="entry name" value="cyano_PEP"/>
    <property type="match status" value="1"/>
</dbReference>
<dbReference type="eggNOG" id="COG1404">
    <property type="taxonomic scope" value="Bacteria"/>
</dbReference>
<dbReference type="RefSeq" id="WP_013320870.1">
    <property type="nucleotide sequence ID" value="NC_014501.1"/>
</dbReference>
<dbReference type="OrthoDB" id="7052168at2"/>
<proteinExistence type="predicted"/>
<evidence type="ECO:0000256" key="1">
    <source>
        <dbReference type="SAM" id="SignalP"/>
    </source>
</evidence>
<keyword evidence="1" id="KW-0732">Signal</keyword>
<reference evidence="3" key="1">
    <citation type="journal article" date="2011" name="MBio">
        <title>Novel metabolic attributes of the genus Cyanothece, comprising a group of unicellular nitrogen-fixing Cyanobacteria.</title>
        <authorList>
            <person name="Bandyopadhyay A."/>
            <person name="Elvitigala T."/>
            <person name="Welsh E."/>
            <person name="Stockel J."/>
            <person name="Liberton M."/>
            <person name="Min H."/>
            <person name="Sherman L.A."/>
            <person name="Pakrasi H.B."/>
        </authorList>
    </citation>
    <scope>NUCLEOTIDE SEQUENCE [LARGE SCALE GENOMIC DNA]</scope>
    <source>
        <strain evidence="3">PCC 7822</strain>
    </source>
</reference>
<accession>E0UBC8</accession>
<dbReference type="Proteomes" id="UP000008206">
    <property type="component" value="Chromosome"/>
</dbReference>
<organism evidence="2 3">
    <name type="scientific">Gloeothece verrucosa (strain PCC 7822)</name>
    <name type="common">Cyanothece sp. (strain PCC 7822)</name>
    <dbReference type="NCBI Taxonomy" id="497965"/>
    <lineage>
        <taxon>Bacteria</taxon>
        <taxon>Bacillati</taxon>
        <taxon>Cyanobacteriota</taxon>
        <taxon>Cyanophyceae</taxon>
        <taxon>Oscillatoriophycideae</taxon>
        <taxon>Chroococcales</taxon>
        <taxon>Aphanothecaceae</taxon>
        <taxon>Gloeothece</taxon>
        <taxon>Gloeothece verrucosa</taxon>
    </lineage>
</organism>
<name>E0UBC8_GLOV7</name>
<dbReference type="AlphaFoldDB" id="E0UBC8"/>
<evidence type="ECO:0000313" key="3">
    <source>
        <dbReference type="Proteomes" id="UP000008206"/>
    </source>
</evidence>
<gene>
    <name evidence="2" type="ordered locus">Cyan7822_0731</name>
</gene>
<dbReference type="InterPro" id="IPR026374">
    <property type="entry name" value="Cyano_PEP"/>
</dbReference>
<sequence>MMNIISKSSFFVSTGMALLAVSAFGSQASAATLPLGGWSILGSGSQSGNSLFLSTDGGVNTIDAESFLGLSSGTISSIGDNPTTGSVAATTITANANDQIQFKWIFDAGDYLPYNDFAFYSVVESSSEGYLLSNVSLVGDYGEGSGIATYTFNTPGTYLIGVGVFNSLDSALQSSLAIEPVPEPLTMLGAATAISLGASFKRTLAKKQEKEKSNKA</sequence>
<protein>
    <recommendedName>
        <fullName evidence="4">PEP-CTERM protein-sorting domain-containing protein</fullName>
    </recommendedName>
</protein>